<dbReference type="PANTHER" id="PTHR31225:SF234">
    <property type="entry name" value="TERPENE SYNTHASE 4-RELATED"/>
    <property type="match status" value="1"/>
</dbReference>
<evidence type="ECO:0000313" key="7">
    <source>
        <dbReference type="Proteomes" id="UP000501690"/>
    </source>
</evidence>
<evidence type="ECO:0000313" key="6">
    <source>
        <dbReference type="EMBL" id="QCD84254.1"/>
    </source>
</evidence>
<dbReference type="Pfam" id="PF03936">
    <property type="entry name" value="Terpene_synth_C"/>
    <property type="match status" value="1"/>
</dbReference>
<feature type="domain" description="Terpene synthase N-terminal" evidence="4">
    <location>
        <begin position="46"/>
        <end position="204"/>
    </location>
</feature>
<proteinExistence type="predicted"/>
<dbReference type="SFLD" id="SFLDS00005">
    <property type="entry name" value="Isoprenoid_Synthase_Type_I"/>
    <property type="match status" value="1"/>
</dbReference>
<organism evidence="6 7">
    <name type="scientific">Vigna unguiculata</name>
    <name type="common">Cowpea</name>
    <dbReference type="NCBI Taxonomy" id="3917"/>
    <lineage>
        <taxon>Eukaryota</taxon>
        <taxon>Viridiplantae</taxon>
        <taxon>Streptophyta</taxon>
        <taxon>Embryophyta</taxon>
        <taxon>Tracheophyta</taxon>
        <taxon>Spermatophyta</taxon>
        <taxon>Magnoliopsida</taxon>
        <taxon>eudicotyledons</taxon>
        <taxon>Gunneridae</taxon>
        <taxon>Pentapetalae</taxon>
        <taxon>rosids</taxon>
        <taxon>fabids</taxon>
        <taxon>Fabales</taxon>
        <taxon>Fabaceae</taxon>
        <taxon>Papilionoideae</taxon>
        <taxon>50 kb inversion clade</taxon>
        <taxon>NPAAA clade</taxon>
        <taxon>indigoferoid/millettioid clade</taxon>
        <taxon>Phaseoleae</taxon>
        <taxon>Vigna</taxon>
    </lineage>
</organism>
<dbReference type="InterPro" id="IPR008949">
    <property type="entry name" value="Isoprenoid_synthase_dom_sf"/>
</dbReference>
<dbReference type="Gene3D" id="1.50.10.130">
    <property type="entry name" value="Terpene synthase, N-terminal domain"/>
    <property type="match status" value="1"/>
</dbReference>
<dbReference type="GO" id="GO:0016114">
    <property type="term" value="P:terpenoid biosynthetic process"/>
    <property type="evidence" value="ECO:0007669"/>
    <property type="project" value="InterPro"/>
</dbReference>
<evidence type="ECO:0000256" key="1">
    <source>
        <dbReference type="ARBA" id="ARBA00001946"/>
    </source>
</evidence>
<gene>
    <name evidence="6" type="ORF">DEO72_LG2g4605</name>
</gene>
<dbReference type="SFLD" id="SFLDG01019">
    <property type="entry name" value="Terpene_Cyclase_Like_1_C_Termi"/>
    <property type="match status" value="1"/>
</dbReference>
<protein>
    <submittedName>
        <fullName evidence="6">Linalool synthase</fullName>
    </submittedName>
</protein>
<dbReference type="InterPro" id="IPR005630">
    <property type="entry name" value="Terpene_synthase_metal-bd"/>
</dbReference>
<dbReference type="GO" id="GO:0000287">
    <property type="term" value="F:magnesium ion binding"/>
    <property type="evidence" value="ECO:0007669"/>
    <property type="project" value="InterPro"/>
</dbReference>
<dbReference type="Pfam" id="PF01397">
    <property type="entry name" value="Terpene_synth"/>
    <property type="match status" value="1"/>
</dbReference>
<dbReference type="GO" id="GO:0010333">
    <property type="term" value="F:terpene synthase activity"/>
    <property type="evidence" value="ECO:0007669"/>
    <property type="project" value="InterPro"/>
</dbReference>
<dbReference type="InterPro" id="IPR036965">
    <property type="entry name" value="Terpene_synth_N_sf"/>
</dbReference>
<dbReference type="PANTHER" id="PTHR31225">
    <property type="entry name" value="OS04G0344100 PROTEIN-RELATED"/>
    <property type="match status" value="1"/>
</dbReference>
<evidence type="ECO:0000259" key="4">
    <source>
        <dbReference type="Pfam" id="PF01397"/>
    </source>
</evidence>
<feature type="domain" description="Terpene synthase metal-binding" evidence="5">
    <location>
        <begin position="269"/>
        <end position="508"/>
    </location>
</feature>
<dbReference type="Gene3D" id="1.10.600.10">
    <property type="entry name" value="Farnesyl Diphosphate Synthase"/>
    <property type="match status" value="1"/>
</dbReference>
<dbReference type="InterPro" id="IPR008930">
    <property type="entry name" value="Terpenoid_cyclase/PrenylTrfase"/>
</dbReference>
<dbReference type="SUPFAM" id="SSF48239">
    <property type="entry name" value="Terpenoid cyclases/Protein prenyltransferases"/>
    <property type="match status" value="1"/>
</dbReference>
<keyword evidence="2" id="KW-0479">Metal-binding</keyword>
<dbReference type="EMBL" id="CP039346">
    <property type="protein sequence ID" value="QCD84254.1"/>
    <property type="molecule type" value="Genomic_DNA"/>
</dbReference>
<dbReference type="SUPFAM" id="SSF48576">
    <property type="entry name" value="Terpenoid synthases"/>
    <property type="match status" value="1"/>
</dbReference>
<name>A0A4D6L762_VIGUN</name>
<dbReference type="InterPro" id="IPR034741">
    <property type="entry name" value="Terpene_cyclase-like_1_C"/>
</dbReference>
<reference evidence="6 7" key="1">
    <citation type="submission" date="2019-04" db="EMBL/GenBank/DDBJ databases">
        <title>An improved genome assembly and genetic linkage map for asparagus bean, Vigna unguiculata ssp. sesquipedialis.</title>
        <authorList>
            <person name="Xia Q."/>
            <person name="Zhang R."/>
            <person name="Dong Y."/>
        </authorList>
    </citation>
    <scope>NUCLEOTIDE SEQUENCE [LARGE SCALE GENOMIC DNA]</scope>
    <source>
        <tissue evidence="6">Leaf</tissue>
    </source>
</reference>
<keyword evidence="7" id="KW-1185">Reference proteome</keyword>
<evidence type="ECO:0000259" key="5">
    <source>
        <dbReference type="Pfam" id="PF03936"/>
    </source>
</evidence>
<evidence type="ECO:0000256" key="3">
    <source>
        <dbReference type="ARBA" id="ARBA00022842"/>
    </source>
</evidence>
<comment type="cofactor">
    <cofactor evidence="1">
        <name>Mg(2+)</name>
        <dbReference type="ChEBI" id="CHEBI:18420"/>
    </cofactor>
</comment>
<sequence>MAFINSIFALPNKCSAILAVKLSPEHAHCSKSHFTIALQQDIDISKKGKARDELQIRHAKTLEEVKRGLVGKAIQSSDHGLLMVDSIQRLGIEHHFEEEIQAILRKKELMLRVNNHRGNDYQELSEVALQFRLLRQEGYYIHADIFDNFWDNNGKLKQTLCEDINGLIALFEASQLSIEGEDYLHEAEESSRQYLNMLLSRFHDHPQMKVVADSLRYPIRKSLPRFTSTNLQLQNTGWTSSLKELCRIDTEMISSLHLKEIFAVSKWWKELGLANELTFARDEPIKWYMWSMACLPDPRFSEARIELTKPLSLIYIIDDIFDFCANIDELTLFTEAVKRWDIAAVEQLPEYMKGCFRALYGITNEFAFKVNIKHGWNPITTLVKSWVMLINAFLEEAKWFTSGYVPKEEEYLKNGIVSTGVHMILVHAFFFIGEGITEETVTVMEGLPTLISTTATILRLCDDLEGDQDVKGDDNDGSYLKCYMMEHPEASIEEAREHATELISNAWKRLNQECLRDANLLPSSFAKVCLDAARMVPLMYSYDKNTPSKLEEYVKSLLHGGAMQSIAQDQTTVSSNNLTSTDTV</sequence>
<keyword evidence="3" id="KW-0460">Magnesium</keyword>
<dbReference type="Proteomes" id="UP000501690">
    <property type="component" value="Linkage Group LG2"/>
</dbReference>
<evidence type="ECO:0000256" key="2">
    <source>
        <dbReference type="ARBA" id="ARBA00022723"/>
    </source>
</evidence>
<dbReference type="AlphaFoldDB" id="A0A4D6L762"/>
<accession>A0A4D6L762</accession>
<dbReference type="InterPro" id="IPR001906">
    <property type="entry name" value="Terpene_synth_N"/>
</dbReference>
<dbReference type="InterPro" id="IPR050148">
    <property type="entry name" value="Terpene_synthase-like"/>
</dbReference>